<proteinExistence type="predicted"/>
<feature type="transmembrane region" description="Helical" evidence="1">
    <location>
        <begin position="35"/>
        <end position="57"/>
    </location>
</feature>
<dbReference type="Pfam" id="PF00990">
    <property type="entry name" value="GGDEF"/>
    <property type="match status" value="1"/>
</dbReference>
<dbReference type="GO" id="GO:0052621">
    <property type="term" value="F:diguanylate cyclase activity"/>
    <property type="evidence" value="ECO:0007669"/>
    <property type="project" value="UniProtKB-EC"/>
</dbReference>
<feature type="transmembrane region" description="Helical" evidence="1">
    <location>
        <begin position="69"/>
        <end position="87"/>
    </location>
</feature>
<organism evidence="3 4">
    <name type="scientific">Leptolyngbya subtilissima DQ-A4</name>
    <dbReference type="NCBI Taxonomy" id="2933933"/>
    <lineage>
        <taxon>Bacteria</taxon>
        <taxon>Bacillati</taxon>
        <taxon>Cyanobacteriota</taxon>
        <taxon>Cyanophyceae</taxon>
        <taxon>Leptolyngbyales</taxon>
        <taxon>Leptolyngbyaceae</taxon>
        <taxon>Leptolyngbya group</taxon>
        <taxon>Leptolyngbya</taxon>
    </lineage>
</organism>
<dbReference type="Gene3D" id="3.30.450.20">
    <property type="entry name" value="PAS domain"/>
    <property type="match status" value="1"/>
</dbReference>
<sequence>MTFQVGILALAAAINALVTSMAWHRRGSTLARQYFSWMMAAATFYAAVAAMEAGSIGLANKIFWSTLEYVGTGGIIIFFVLFTEAYVHGRSRFTRHRLIWLSLWPLINIALVATNIWHRWVWADVVLAAPPSNSAIYSHGPGYAFVLACLYLYSLWGIHLLGRASLSGGPLHQRQARWLLAGALFPYLGGTLYSLKLTPADLNLTPMSFMATGLLCFWGLFRMGVFEAIPIARETLIEHLHDGVIVVNLEHQLIDINPQGRSLTKLKNSAVGRSIHIALSNIPEFLHHYDQGTETPFCLWTDSHNTCHITVQSSALKDYRGKTHGRLLVLHDTTHQYLSELKLRQANTRLSLQLQEIEGLQVKLKTQASRDQLTGLFNRHHLHEILPQVLLQARQNAYSVAFIMLDIDYFKRVNDTFGHQAGDLLIQAFSQILLVQIQEGETAYRLGGEEFLLILPHTTLESGIQRANHIRQEFNVSALPWNGTDIRTTVSGGVATFPNHAIQADDLLHAVDLALYAAKKSGRNQITCFNPRIHQPSSV</sequence>
<dbReference type="InterPro" id="IPR031621">
    <property type="entry name" value="HisKA_7TM"/>
</dbReference>
<keyword evidence="3" id="KW-0548">Nucleotidyltransferase</keyword>
<dbReference type="InterPro" id="IPR043128">
    <property type="entry name" value="Rev_trsase/Diguanyl_cyclase"/>
</dbReference>
<gene>
    <name evidence="3" type="ORF">NC992_25625</name>
</gene>
<keyword evidence="1" id="KW-0472">Membrane</keyword>
<keyword evidence="1" id="KW-0812">Transmembrane</keyword>
<dbReference type="EMBL" id="JAMPKX010000025">
    <property type="protein sequence ID" value="MEP0950273.1"/>
    <property type="molecule type" value="Genomic_DNA"/>
</dbReference>
<dbReference type="Pfam" id="PF16927">
    <property type="entry name" value="HisKA_7TM"/>
    <property type="match status" value="1"/>
</dbReference>
<dbReference type="Proteomes" id="UP001482513">
    <property type="component" value="Unassembled WGS sequence"/>
</dbReference>
<dbReference type="SUPFAM" id="SSF55073">
    <property type="entry name" value="Nucleotide cyclase"/>
    <property type="match status" value="1"/>
</dbReference>
<comment type="caution">
    <text evidence="3">The sequence shown here is derived from an EMBL/GenBank/DDBJ whole genome shotgun (WGS) entry which is preliminary data.</text>
</comment>
<dbReference type="SMART" id="SM00267">
    <property type="entry name" value="GGDEF"/>
    <property type="match status" value="1"/>
</dbReference>
<feature type="transmembrane region" description="Helical" evidence="1">
    <location>
        <begin position="142"/>
        <end position="166"/>
    </location>
</feature>
<evidence type="ECO:0000313" key="4">
    <source>
        <dbReference type="Proteomes" id="UP001482513"/>
    </source>
</evidence>
<dbReference type="CDD" id="cd01949">
    <property type="entry name" value="GGDEF"/>
    <property type="match status" value="1"/>
</dbReference>
<evidence type="ECO:0000313" key="3">
    <source>
        <dbReference type="EMBL" id="MEP0950273.1"/>
    </source>
</evidence>
<accession>A0ABV0KBZ4</accession>
<evidence type="ECO:0000256" key="1">
    <source>
        <dbReference type="SAM" id="Phobius"/>
    </source>
</evidence>
<dbReference type="InterPro" id="IPR000160">
    <property type="entry name" value="GGDEF_dom"/>
</dbReference>
<evidence type="ECO:0000259" key="2">
    <source>
        <dbReference type="PROSITE" id="PS50887"/>
    </source>
</evidence>
<feature type="domain" description="GGDEF" evidence="2">
    <location>
        <begin position="398"/>
        <end position="531"/>
    </location>
</feature>
<dbReference type="PROSITE" id="PS50887">
    <property type="entry name" value="GGDEF"/>
    <property type="match status" value="1"/>
</dbReference>
<protein>
    <submittedName>
        <fullName evidence="3">Diguanylate cyclase</fullName>
        <ecNumber evidence="3">2.7.7.65</ecNumber>
    </submittedName>
</protein>
<dbReference type="PANTHER" id="PTHR45138">
    <property type="entry name" value="REGULATORY COMPONENTS OF SENSORY TRANSDUCTION SYSTEM"/>
    <property type="match status" value="1"/>
</dbReference>
<keyword evidence="1" id="KW-1133">Transmembrane helix</keyword>
<feature type="transmembrane region" description="Helical" evidence="1">
    <location>
        <begin position="99"/>
        <end position="122"/>
    </location>
</feature>
<feature type="transmembrane region" description="Helical" evidence="1">
    <location>
        <begin position="6"/>
        <end position="23"/>
    </location>
</feature>
<dbReference type="RefSeq" id="WP_190702276.1">
    <property type="nucleotide sequence ID" value="NZ_JAMPKX010000025.1"/>
</dbReference>
<dbReference type="EC" id="2.7.7.65" evidence="3"/>
<dbReference type="InterPro" id="IPR029787">
    <property type="entry name" value="Nucleotide_cyclase"/>
</dbReference>
<feature type="transmembrane region" description="Helical" evidence="1">
    <location>
        <begin position="178"/>
        <end position="195"/>
    </location>
</feature>
<dbReference type="Gene3D" id="3.30.70.270">
    <property type="match status" value="1"/>
</dbReference>
<reference evidence="3 4" key="1">
    <citation type="submission" date="2022-04" db="EMBL/GenBank/DDBJ databases">
        <title>Positive selection, recombination, and allopatry shape intraspecific diversity of widespread and dominant cyanobacteria.</title>
        <authorList>
            <person name="Wei J."/>
            <person name="Shu W."/>
            <person name="Hu C."/>
        </authorList>
    </citation>
    <scope>NUCLEOTIDE SEQUENCE [LARGE SCALE GENOMIC DNA]</scope>
    <source>
        <strain evidence="3 4">DQ-A4</strain>
    </source>
</reference>
<dbReference type="InterPro" id="IPR050469">
    <property type="entry name" value="Diguanylate_Cyclase"/>
</dbReference>
<name>A0ABV0KBZ4_9CYAN</name>
<dbReference type="NCBIfam" id="TIGR00254">
    <property type="entry name" value="GGDEF"/>
    <property type="match status" value="1"/>
</dbReference>
<keyword evidence="4" id="KW-1185">Reference proteome</keyword>
<dbReference type="PANTHER" id="PTHR45138:SF9">
    <property type="entry name" value="DIGUANYLATE CYCLASE DGCM-RELATED"/>
    <property type="match status" value="1"/>
</dbReference>
<keyword evidence="3" id="KW-0808">Transferase</keyword>